<keyword evidence="1" id="KW-0732">Signal</keyword>
<name>A0A554A277_9BACI</name>
<reference evidence="3 4" key="1">
    <citation type="submission" date="2019-07" db="EMBL/GenBank/DDBJ databases">
        <authorList>
            <person name="Park Y.J."/>
            <person name="Jeong S.E."/>
            <person name="Jung H.S."/>
        </authorList>
    </citation>
    <scope>NUCLEOTIDE SEQUENCE [LARGE SCALE GENOMIC DNA]</scope>
    <source>
        <strain evidence="4">P16(2019)</strain>
    </source>
</reference>
<dbReference type="Gene3D" id="3.20.20.80">
    <property type="entry name" value="Glycosidases"/>
    <property type="match status" value="1"/>
</dbReference>
<dbReference type="Pfam" id="PF16116">
    <property type="entry name" value="DUF4832"/>
    <property type="match status" value="1"/>
</dbReference>
<comment type="caution">
    <text evidence="3">The sequence shown here is derived from an EMBL/GenBank/DDBJ whole genome shotgun (WGS) entry which is preliminary data.</text>
</comment>
<evidence type="ECO:0000313" key="3">
    <source>
        <dbReference type="EMBL" id="TSB47790.1"/>
    </source>
</evidence>
<organism evidence="3 4">
    <name type="scientific">Alkalicoccobacillus porphyridii</name>
    <dbReference type="NCBI Taxonomy" id="2597270"/>
    <lineage>
        <taxon>Bacteria</taxon>
        <taxon>Bacillati</taxon>
        <taxon>Bacillota</taxon>
        <taxon>Bacilli</taxon>
        <taxon>Bacillales</taxon>
        <taxon>Bacillaceae</taxon>
        <taxon>Alkalicoccobacillus</taxon>
    </lineage>
</organism>
<keyword evidence="4" id="KW-1185">Reference proteome</keyword>
<dbReference type="AlphaFoldDB" id="A0A554A277"/>
<dbReference type="InterPro" id="IPR008979">
    <property type="entry name" value="Galactose-bd-like_sf"/>
</dbReference>
<feature type="domain" description="DUF4832" evidence="2">
    <location>
        <begin position="496"/>
        <end position="696"/>
    </location>
</feature>
<proteinExistence type="predicted"/>
<evidence type="ECO:0000259" key="2">
    <source>
        <dbReference type="Pfam" id="PF16116"/>
    </source>
</evidence>
<feature type="chain" id="PRO_5021846336" evidence="1">
    <location>
        <begin position="36"/>
        <end position="716"/>
    </location>
</feature>
<dbReference type="Gene3D" id="2.60.120.430">
    <property type="entry name" value="Galactose-binding lectin"/>
    <property type="match status" value="1"/>
</dbReference>
<dbReference type="SUPFAM" id="SSF49785">
    <property type="entry name" value="Galactose-binding domain-like"/>
    <property type="match status" value="1"/>
</dbReference>
<feature type="signal peptide" evidence="1">
    <location>
        <begin position="1"/>
        <end position="35"/>
    </location>
</feature>
<protein>
    <submittedName>
        <fullName evidence="3">DUF4832 domain-containing protein</fullName>
    </submittedName>
</protein>
<gene>
    <name evidence="3" type="ORF">FN960_04545</name>
</gene>
<dbReference type="EMBL" id="VLXZ01000002">
    <property type="protein sequence ID" value="TSB47790.1"/>
    <property type="molecule type" value="Genomic_DNA"/>
</dbReference>
<evidence type="ECO:0000313" key="4">
    <source>
        <dbReference type="Proteomes" id="UP000318521"/>
    </source>
</evidence>
<dbReference type="Proteomes" id="UP000318521">
    <property type="component" value="Unassembled WGS sequence"/>
</dbReference>
<accession>A0A554A277</accession>
<dbReference type="InterPro" id="IPR032267">
    <property type="entry name" value="DUF4832"/>
</dbReference>
<evidence type="ECO:0000256" key="1">
    <source>
        <dbReference type="SAM" id="SignalP"/>
    </source>
</evidence>
<sequence length="716" mass="80798">MGVTMRQTSKSVQCFFVFILLIMLTVTSTSQKAHASSETDPIIDDFESYSSDEEFKSAYRLWSSEGSPIDWSLSQERVNDGAYSMKIVANEPYDSSWVSLFHNFPVSDWTDSTGISFWIHNDADKPLAFNFDVKSGAIAFGQEGTFTASLKEDDSSSWEEHSFESMLRVPEGFTGLVHIAWDQFSEKAWQCPQGCDTDLNLASVTGIEFGYNPQSHSANDIYIDSISLWGVGGQALAPEWATHANTFQLNFASAPIDNPLKGFLPFSESVVWRTEPNQIPYSLEYFYIPLNDIMLDFDEYDWSKLEADLDDIASRGNQAIFRVYLDYPHRPSGIPQFLLDLGLETKDYHYESNGGRNGTSVSPDYNDENLKLALLQFIEALGDRYDGDPRIGFIQAGLIGFWGEWHTHPQDGWTPAGSWDGGLVEEKDGRATDWMPSLANQEAIVQGFDTSFDQTKILVRYPTGYNQNVNIGYHDDSFAFQTLPSSLGGEDWHFVGRLQANQVMDKWKTEPIGGEMRPEIQLKMWDNDPPRYIGEPIGGAQGEDYYKSLELTHASWLKIQEVFQTPLVGDAVKRAQEGSRSLGYEYFVPTAYVNATDGQLQAAINIQNTGVAPFYYDWDIEIAARDKDGNLEAWTTDWDLTPILPNDKDTEEQDETLLEWSSDTSTLSEGQYDILVRVVNPLSEHHTNAKAFHFANVEQEENGWLKIGQVEIKDPQ</sequence>
<dbReference type="OrthoDB" id="9761426at2"/>